<evidence type="ECO:0000313" key="2">
    <source>
        <dbReference type="EMBL" id="OGE01657.1"/>
    </source>
</evidence>
<dbReference type="Proteomes" id="UP000176751">
    <property type="component" value="Unassembled WGS sequence"/>
</dbReference>
<keyword evidence="1" id="KW-1133">Transmembrane helix</keyword>
<protein>
    <submittedName>
        <fullName evidence="2">Uncharacterized protein</fullName>
    </submittedName>
</protein>
<proteinExistence type="predicted"/>
<organism evidence="2 3">
    <name type="scientific">Candidatus Curtissbacteria bacterium RIFOXYA1_FULL_41_14</name>
    <dbReference type="NCBI Taxonomy" id="1797737"/>
    <lineage>
        <taxon>Bacteria</taxon>
        <taxon>Candidatus Curtissiibacteriota</taxon>
    </lineage>
</organism>
<sequence>MTNLTETASFSRKSFIWVLRLVGVIIILILLISLGRVLKNTIFPPKPLPATVAFGKLPKPDLTEGIKPSAGITYKIETISGQLPTLPNTAKVFAIVANESSFGALERTRTIVSKLGFTQEPQKISGNIYKFQNTKEGGTITIDISSNNFILEGDYFNNPEIISTRPRSLEDAVDLAKDFFSNFDLVWEEFPKDRIQTSTLRLDAGQLTETPSLSSANLVRVNFQRASLDGLNIISPQEDRPPAQALVSERKVVEAELSKLSTAHNEFATYPLKGTAKAFEQITSGQGALNKRPTGANIPIRSVDLCYLETKNYQSYLQPVYAFKSDDGLIVYVAAVDDFWITAD</sequence>
<dbReference type="AlphaFoldDB" id="A0A1F5HBU7"/>
<comment type="caution">
    <text evidence="2">The sequence shown here is derived from an EMBL/GenBank/DDBJ whole genome shotgun (WGS) entry which is preliminary data.</text>
</comment>
<evidence type="ECO:0000256" key="1">
    <source>
        <dbReference type="SAM" id="Phobius"/>
    </source>
</evidence>
<dbReference type="EMBL" id="MFCA01000025">
    <property type="protein sequence ID" value="OGE01657.1"/>
    <property type="molecule type" value="Genomic_DNA"/>
</dbReference>
<reference evidence="2 3" key="1">
    <citation type="journal article" date="2016" name="Nat. Commun.">
        <title>Thousands of microbial genomes shed light on interconnected biogeochemical processes in an aquifer system.</title>
        <authorList>
            <person name="Anantharaman K."/>
            <person name="Brown C.T."/>
            <person name="Hug L.A."/>
            <person name="Sharon I."/>
            <person name="Castelle C.J."/>
            <person name="Probst A.J."/>
            <person name="Thomas B.C."/>
            <person name="Singh A."/>
            <person name="Wilkins M.J."/>
            <person name="Karaoz U."/>
            <person name="Brodie E.L."/>
            <person name="Williams K.H."/>
            <person name="Hubbard S.S."/>
            <person name="Banfield J.F."/>
        </authorList>
    </citation>
    <scope>NUCLEOTIDE SEQUENCE [LARGE SCALE GENOMIC DNA]</scope>
</reference>
<dbReference type="STRING" id="1797737.A2196_02115"/>
<name>A0A1F5HBU7_9BACT</name>
<gene>
    <name evidence="2" type="ORF">A2196_02115</name>
</gene>
<feature type="transmembrane region" description="Helical" evidence="1">
    <location>
        <begin position="15"/>
        <end position="38"/>
    </location>
</feature>
<evidence type="ECO:0000313" key="3">
    <source>
        <dbReference type="Proteomes" id="UP000176751"/>
    </source>
</evidence>
<keyword evidence="1" id="KW-0812">Transmembrane</keyword>
<keyword evidence="1" id="KW-0472">Membrane</keyword>
<accession>A0A1F5HBU7</accession>